<protein>
    <recommendedName>
        <fullName evidence="13">Protein kinase domain-containing protein</fullName>
    </recommendedName>
</protein>
<gene>
    <name evidence="14" type="ORF">RND71_014106</name>
</gene>
<dbReference type="PROSITE" id="PS50011">
    <property type="entry name" value="PROTEIN_KINASE_DOM"/>
    <property type="match status" value="1"/>
</dbReference>
<dbReference type="GO" id="GO:0005524">
    <property type="term" value="F:ATP binding"/>
    <property type="evidence" value="ECO:0007669"/>
    <property type="project" value="UniProtKB-UniRule"/>
</dbReference>
<accession>A0AAE1SAN6</accession>
<reference evidence="14" key="1">
    <citation type="submission" date="2023-12" db="EMBL/GenBank/DDBJ databases">
        <title>Genome assembly of Anisodus tanguticus.</title>
        <authorList>
            <person name="Wang Y.-J."/>
        </authorList>
    </citation>
    <scope>NUCLEOTIDE SEQUENCE</scope>
    <source>
        <strain evidence="14">KB-2021</strain>
        <tissue evidence="14">Leaf</tissue>
    </source>
</reference>
<keyword evidence="15" id="KW-1185">Reference proteome</keyword>
<keyword evidence="3 12" id="KW-0812">Transmembrane</keyword>
<dbReference type="SUPFAM" id="SSF52058">
    <property type="entry name" value="L domain-like"/>
    <property type="match status" value="1"/>
</dbReference>
<dbReference type="Pfam" id="PF00560">
    <property type="entry name" value="LRR_1"/>
    <property type="match status" value="4"/>
</dbReference>
<dbReference type="GO" id="GO:0016020">
    <property type="term" value="C:membrane"/>
    <property type="evidence" value="ECO:0007669"/>
    <property type="project" value="UniProtKB-SubCell"/>
</dbReference>
<evidence type="ECO:0000256" key="3">
    <source>
        <dbReference type="ARBA" id="ARBA00022692"/>
    </source>
</evidence>
<evidence type="ECO:0000256" key="10">
    <source>
        <dbReference type="PROSITE-ProRule" id="PRU10141"/>
    </source>
</evidence>
<dbReference type="Gene3D" id="3.30.200.20">
    <property type="entry name" value="Phosphorylase Kinase, domain 1"/>
    <property type="match status" value="1"/>
</dbReference>
<evidence type="ECO:0000256" key="5">
    <source>
        <dbReference type="ARBA" id="ARBA00022737"/>
    </source>
</evidence>
<dbReference type="SUPFAM" id="SSF56112">
    <property type="entry name" value="Protein kinase-like (PK-like)"/>
    <property type="match status" value="1"/>
</dbReference>
<keyword evidence="8" id="KW-0675">Receptor</keyword>
<dbReference type="InterPro" id="IPR001611">
    <property type="entry name" value="Leu-rich_rpt"/>
</dbReference>
<evidence type="ECO:0000256" key="1">
    <source>
        <dbReference type="ARBA" id="ARBA00004167"/>
    </source>
</evidence>
<sequence>MGKKRYKFYEKIPCYLLFFLLIAIVESDVKVSVVIRDGSTDDASVMAKLAKSLVPTPAGWSGNNVCKWPGVSCDSSGRVDSISLIGKSLGGQLPPEINQLSNIQSLNLQNNRLSGPLPPLSDLTSLQDVHLDSNNFTYVPPDFLKGLTNLQHFSIDENPSLPPWTIPDSLTDSPSLTDFSASNANIIGEIPDIFGSLPSLENLRLSYNNITGFLPSSFAKSGIQNLVLNNQKFGLSGRIDVIGSMEQVTQVWIHVNKFSGPISDLSGCINLIDLQLRDNSLTGAIPPSLTNLPKLANGSVTVINFAKQNWVGTISPAVANLTRLKQLLMNDNNLTGPIPASLASLTELQIVDVSNNNISGKVPKFRSDVIVKTSSNPFIGKDFPPSPPPGRSSPSSSGGTDNSPSASKDEKHKSSVSTWVIVAIVIAGVFLILVILCLVIYNKKRKGKSKLSRVKEQKLKNGSPKIVNDYGAIPSTASQRSAANSEIYVYDGGNVTIPVELLREATNNFNEENILGRGGFGIVYKGKLHDGTEIAVKRMEASIANNKGLSEFRAEIEYSVETRLAGTFGYLAPEYASTGRVTTKIDVFAFGVMLMEILTGRKALDEHLPEDRSHLVPWFKKMVVNKEKILEVLDPTLDPDEETYQSICKVVELAGHCAAREPSQRPDMGHAVNVLAPLVEQWTPTAATGGDSFNIDFNMSLPQALQRWKANDDSTLSEDTYGDYTKRDKNTFSYTKEHQ</sequence>
<dbReference type="GO" id="GO:0050832">
    <property type="term" value="P:defense response to fungus"/>
    <property type="evidence" value="ECO:0007669"/>
    <property type="project" value="UniProtKB-ARBA"/>
</dbReference>
<keyword evidence="6 12" id="KW-1133">Transmembrane helix</keyword>
<dbReference type="InterPro" id="IPR032675">
    <property type="entry name" value="LRR_dom_sf"/>
</dbReference>
<evidence type="ECO:0000256" key="12">
    <source>
        <dbReference type="SAM" id="Phobius"/>
    </source>
</evidence>
<dbReference type="PANTHER" id="PTHR47986">
    <property type="entry name" value="OSJNBA0070M12.3 PROTEIN"/>
    <property type="match status" value="1"/>
</dbReference>
<name>A0AAE1SAN6_9SOLA</name>
<dbReference type="InterPro" id="IPR001245">
    <property type="entry name" value="Ser-Thr/Tyr_kinase_cat_dom"/>
</dbReference>
<dbReference type="FunFam" id="3.80.10.10:FF:000190">
    <property type="entry name" value="Receptor-like kinase TMK4"/>
    <property type="match status" value="1"/>
</dbReference>
<feature type="compositionally biased region" description="Low complexity" evidence="11">
    <location>
        <begin position="392"/>
        <end position="406"/>
    </location>
</feature>
<dbReference type="SMART" id="SM00220">
    <property type="entry name" value="S_TKc"/>
    <property type="match status" value="1"/>
</dbReference>
<keyword evidence="9" id="KW-0325">Glycoprotein</keyword>
<keyword evidence="10" id="KW-0067">ATP-binding</keyword>
<dbReference type="PROSITE" id="PS51450">
    <property type="entry name" value="LRR"/>
    <property type="match status" value="1"/>
</dbReference>
<dbReference type="InterPro" id="IPR017441">
    <property type="entry name" value="Protein_kinase_ATP_BS"/>
</dbReference>
<feature type="transmembrane region" description="Helical" evidence="12">
    <location>
        <begin position="419"/>
        <end position="441"/>
    </location>
</feature>
<keyword evidence="2" id="KW-0433">Leucine-rich repeat</keyword>
<dbReference type="InterPro" id="IPR003591">
    <property type="entry name" value="Leu-rich_rpt_typical-subtyp"/>
</dbReference>
<keyword evidence="7 12" id="KW-0472">Membrane</keyword>
<feature type="region of interest" description="Disordered" evidence="11">
    <location>
        <begin position="376"/>
        <end position="410"/>
    </location>
</feature>
<keyword evidence="5" id="KW-0677">Repeat</keyword>
<dbReference type="Gene3D" id="1.10.510.10">
    <property type="entry name" value="Transferase(Phosphotransferase) domain 1"/>
    <property type="match status" value="1"/>
</dbReference>
<dbReference type="InterPro" id="IPR013210">
    <property type="entry name" value="LRR_N_plant-typ"/>
</dbReference>
<evidence type="ECO:0000256" key="4">
    <source>
        <dbReference type="ARBA" id="ARBA00022729"/>
    </source>
</evidence>
<dbReference type="InterPro" id="IPR052422">
    <property type="entry name" value="Auxin_Ser/Thr_Kinase"/>
</dbReference>
<dbReference type="GO" id="GO:0004672">
    <property type="term" value="F:protein kinase activity"/>
    <property type="evidence" value="ECO:0007669"/>
    <property type="project" value="InterPro"/>
</dbReference>
<comment type="caution">
    <text evidence="14">The sequence shown here is derived from an EMBL/GenBank/DDBJ whole genome shotgun (WGS) entry which is preliminary data.</text>
</comment>
<dbReference type="Gene3D" id="3.80.10.10">
    <property type="entry name" value="Ribonuclease Inhibitor"/>
    <property type="match status" value="2"/>
</dbReference>
<dbReference type="PROSITE" id="PS00107">
    <property type="entry name" value="PROTEIN_KINASE_ATP"/>
    <property type="match status" value="1"/>
</dbReference>
<dbReference type="InterPro" id="IPR011009">
    <property type="entry name" value="Kinase-like_dom_sf"/>
</dbReference>
<evidence type="ECO:0000256" key="7">
    <source>
        <dbReference type="ARBA" id="ARBA00023136"/>
    </source>
</evidence>
<keyword evidence="4" id="KW-0732">Signal</keyword>
<dbReference type="InterPro" id="IPR000719">
    <property type="entry name" value="Prot_kinase_dom"/>
</dbReference>
<feature type="binding site" evidence="10">
    <location>
        <position position="537"/>
    </location>
    <ligand>
        <name>ATP</name>
        <dbReference type="ChEBI" id="CHEBI:30616"/>
    </ligand>
</feature>
<dbReference type="Pfam" id="PF08263">
    <property type="entry name" value="LRRNT_2"/>
    <property type="match status" value="1"/>
</dbReference>
<evidence type="ECO:0000256" key="9">
    <source>
        <dbReference type="ARBA" id="ARBA00023180"/>
    </source>
</evidence>
<dbReference type="Pfam" id="PF07714">
    <property type="entry name" value="PK_Tyr_Ser-Thr"/>
    <property type="match status" value="1"/>
</dbReference>
<evidence type="ECO:0000256" key="6">
    <source>
        <dbReference type="ARBA" id="ARBA00022989"/>
    </source>
</evidence>
<organism evidence="14 15">
    <name type="scientific">Anisodus tanguticus</name>
    <dbReference type="NCBI Taxonomy" id="243964"/>
    <lineage>
        <taxon>Eukaryota</taxon>
        <taxon>Viridiplantae</taxon>
        <taxon>Streptophyta</taxon>
        <taxon>Embryophyta</taxon>
        <taxon>Tracheophyta</taxon>
        <taxon>Spermatophyta</taxon>
        <taxon>Magnoliopsida</taxon>
        <taxon>eudicotyledons</taxon>
        <taxon>Gunneridae</taxon>
        <taxon>Pentapetalae</taxon>
        <taxon>asterids</taxon>
        <taxon>lamiids</taxon>
        <taxon>Solanales</taxon>
        <taxon>Solanaceae</taxon>
        <taxon>Solanoideae</taxon>
        <taxon>Hyoscyameae</taxon>
        <taxon>Anisodus</taxon>
    </lineage>
</organism>
<dbReference type="Proteomes" id="UP001291623">
    <property type="component" value="Unassembled WGS sequence"/>
</dbReference>
<proteinExistence type="predicted"/>
<dbReference type="EMBL" id="JAVYJV010000007">
    <property type="protein sequence ID" value="KAK4366226.1"/>
    <property type="molecule type" value="Genomic_DNA"/>
</dbReference>
<evidence type="ECO:0000313" key="15">
    <source>
        <dbReference type="Proteomes" id="UP001291623"/>
    </source>
</evidence>
<evidence type="ECO:0000313" key="14">
    <source>
        <dbReference type="EMBL" id="KAK4366226.1"/>
    </source>
</evidence>
<keyword evidence="10" id="KW-0547">Nucleotide-binding</keyword>
<feature type="domain" description="Protein kinase" evidence="13">
    <location>
        <begin position="289"/>
        <end position="679"/>
    </location>
</feature>
<evidence type="ECO:0000259" key="13">
    <source>
        <dbReference type="PROSITE" id="PS50011"/>
    </source>
</evidence>
<evidence type="ECO:0000256" key="8">
    <source>
        <dbReference type="ARBA" id="ARBA00023170"/>
    </source>
</evidence>
<comment type="subcellular location">
    <subcellularLocation>
        <location evidence="1">Membrane</location>
        <topology evidence="1">Single-pass membrane protein</topology>
    </subcellularLocation>
</comment>
<dbReference type="PANTHER" id="PTHR47986:SF9">
    <property type="entry name" value="RECEPTOR-LIKE KINASE TMK4"/>
    <property type="match status" value="1"/>
</dbReference>
<dbReference type="SMART" id="SM00369">
    <property type="entry name" value="LRR_TYP"/>
    <property type="match status" value="3"/>
</dbReference>
<dbReference type="AlphaFoldDB" id="A0AAE1SAN6"/>
<evidence type="ECO:0000256" key="11">
    <source>
        <dbReference type="SAM" id="MobiDB-lite"/>
    </source>
</evidence>
<evidence type="ECO:0000256" key="2">
    <source>
        <dbReference type="ARBA" id="ARBA00022614"/>
    </source>
</evidence>